<dbReference type="Proteomes" id="UP001595891">
    <property type="component" value="Unassembled WGS sequence"/>
</dbReference>
<feature type="region of interest" description="Disordered" evidence="1">
    <location>
        <begin position="1"/>
        <end position="82"/>
    </location>
</feature>
<accession>A0ABV9ED89</accession>
<protein>
    <submittedName>
        <fullName evidence="2">Rv3235 family protein</fullName>
    </submittedName>
</protein>
<proteinExistence type="predicted"/>
<comment type="caution">
    <text evidence="2">The sequence shown here is derived from an EMBL/GenBank/DDBJ whole genome shotgun (WGS) entry which is preliminary data.</text>
</comment>
<evidence type="ECO:0000313" key="3">
    <source>
        <dbReference type="Proteomes" id="UP001595891"/>
    </source>
</evidence>
<reference evidence="3" key="1">
    <citation type="journal article" date="2019" name="Int. J. Syst. Evol. Microbiol.">
        <title>The Global Catalogue of Microorganisms (GCM) 10K type strain sequencing project: providing services to taxonomists for standard genome sequencing and annotation.</title>
        <authorList>
            <consortium name="The Broad Institute Genomics Platform"/>
            <consortium name="The Broad Institute Genome Sequencing Center for Infectious Disease"/>
            <person name="Wu L."/>
            <person name="Ma J."/>
        </authorList>
    </citation>
    <scope>NUCLEOTIDE SEQUENCE [LARGE SCALE GENOMIC DNA]</scope>
    <source>
        <strain evidence="3">CCUG 49560</strain>
    </source>
</reference>
<dbReference type="EMBL" id="JBHSFN010000005">
    <property type="protein sequence ID" value="MFC4586456.1"/>
    <property type="molecule type" value="Genomic_DNA"/>
</dbReference>
<gene>
    <name evidence="2" type="ORF">ACFO8L_10255</name>
</gene>
<dbReference type="InterPro" id="IPR045596">
    <property type="entry name" value="DUF6459"/>
</dbReference>
<dbReference type="RefSeq" id="WP_262850522.1">
    <property type="nucleotide sequence ID" value="NZ_JANZYP010000108.1"/>
</dbReference>
<name>A0ABV9ED89_9ACTN</name>
<dbReference type="Pfam" id="PF20060">
    <property type="entry name" value="DUF6459"/>
    <property type="match status" value="1"/>
</dbReference>
<evidence type="ECO:0000256" key="1">
    <source>
        <dbReference type="SAM" id="MobiDB-lite"/>
    </source>
</evidence>
<keyword evidence="3" id="KW-1185">Reference proteome</keyword>
<sequence length="175" mass="18757">MAPSSSRPPLPRLRSVPPADPPYDDERAPGTMPVVPPPTQGALALAYDPPDLPPHDGPQRGASLSSRTGGAAGSLPDERRLRSLGQAMAEILAGRRPPSTVADRLTERAYTELVRAGKMIHATRPPLVGLPHVNQPRDGAVEVCALVHCGERSHVLAIRLERHGIQWLCTDFETA</sequence>
<organism evidence="2 3">
    <name type="scientific">Sphaerisporangium corydalis</name>
    <dbReference type="NCBI Taxonomy" id="1441875"/>
    <lineage>
        <taxon>Bacteria</taxon>
        <taxon>Bacillati</taxon>
        <taxon>Actinomycetota</taxon>
        <taxon>Actinomycetes</taxon>
        <taxon>Streptosporangiales</taxon>
        <taxon>Streptosporangiaceae</taxon>
        <taxon>Sphaerisporangium</taxon>
    </lineage>
</organism>
<evidence type="ECO:0000313" key="2">
    <source>
        <dbReference type="EMBL" id="MFC4586456.1"/>
    </source>
</evidence>
<feature type="compositionally biased region" description="Pro residues" evidence="1">
    <location>
        <begin position="1"/>
        <end position="11"/>
    </location>
</feature>